<dbReference type="AlphaFoldDB" id="A0A645CQH1"/>
<sequence>MLRTLRLRVIPNGVCFSVGNLTVCGFALVNCCYTRIFFIFKIEKITDKTFLKSLKKYKKYGVFEDRLIQKNDINEKPIIINVNKLDILNKKGIPIPHYIVLLKEKNKLWVYDGKDFKRKVKRDFNSLLDASDDINRFHQDGMWLIFQ</sequence>
<name>A0A645CQH1_9ZZZZ</name>
<protein>
    <submittedName>
        <fullName evidence="1">Uncharacterized protein</fullName>
    </submittedName>
</protein>
<accession>A0A645CQH1</accession>
<organism evidence="1">
    <name type="scientific">bioreactor metagenome</name>
    <dbReference type="NCBI Taxonomy" id="1076179"/>
    <lineage>
        <taxon>unclassified sequences</taxon>
        <taxon>metagenomes</taxon>
        <taxon>ecological metagenomes</taxon>
    </lineage>
</organism>
<proteinExistence type="predicted"/>
<comment type="caution">
    <text evidence="1">The sequence shown here is derived from an EMBL/GenBank/DDBJ whole genome shotgun (WGS) entry which is preliminary data.</text>
</comment>
<gene>
    <name evidence="1" type="ORF">SDC9_126204</name>
</gene>
<dbReference type="EMBL" id="VSSQ01029163">
    <property type="protein sequence ID" value="MPM79171.1"/>
    <property type="molecule type" value="Genomic_DNA"/>
</dbReference>
<reference evidence="1" key="1">
    <citation type="submission" date="2019-08" db="EMBL/GenBank/DDBJ databases">
        <authorList>
            <person name="Kucharzyk K."/>
            <person name="Murdoch R.W."/>
            <person name="Higgins S."/>
            <person name="Loffler F."/>
        </authorList>
    </citation>
    <scope>NUCLEOTIDE SEQUENCE</scope>
</reference>
<evidence type="ECO:0000313" key="1">
    <source>
        <dbReference type="EMBL" id="MPM79171.1"/>
    </source>
</evidence>